<dbReference type="InterPro" id="IPR011004">
    <property type="entry name" value="Trimer_LpxA-like_sf"/>
</dbReference>
<comment type="subunit">
    <text evidence="18">Homotrimer.</text>
</comment>
<dbReference type="GO" id="GO:0000287">
    <property type="term" value="F:magnesium ion binding"/>
    <property type="evidence" value="ECO:0007669"/>
    <property type="project" value="UniProtKB-UniRule"/>
</dbReference>
<dbReference type="Proteomes" id="UP000270261">
    <property type="component" value="Unassembled WGS sequence"/>
</dbReference>
<feature type="binding site" evidence="18">
    <location>
        <position position="20"/>
    </location>
    <ligand>
        <name>UDP-N-acetyl-alpha-D-glucosamine</name>
        <dbReference type="ChEBI" id="CHEBI:57705"/>
    </ligand>
</feature>
<feature type="binding site" evidence="18">
    <location>
        <begin position="383"/>
        <end position="384"/>
    </location>
    <ligand>
        <name>acetyl-CoA</name>
        <dbReference type="ChEBI" id="CHEBI:57288"/>
    </ligand>
</feature>
<dbReference type="EC" id="2.3.1.157" evidence="18"/>
<comment type="function">
    <text evidence="17 18">Catalyzes the last two sequential reactions in the de novo biosynthetic pathway for UDP-N-acetylglucosamine (UDP-GlcNAc). The C-terminal domain catalyzes the transfer of acetyl group from acetyl coenzyme A to glucosamine-1-phosphate (GlcN-1-P) to produce N-acetylglucosamine-1-phosphate (GlcNAc-1-P), which is converted into UDP-GlcNAc by the transfer of uridine 5-monophosphate (from uridine 5-triphosphate), a reaction catalyzed by the N-terminal domain.</text>
</comment>
<reference evidence="20 21" key="1">
    <citation type="submission" date="2018-11" db="EMBL/GenBank/DDBJ databases">
        <title>Genome sequencing of Lautropia sp. KCOM 2505 (= ChDC F240).</title>
        <authorList>
            <person name="Kook J.-K."/>
            <person name="Park S.-N."/>
            <person name="Lim Y.K."/>
        </authorList>
    </citation>
    <scope>NUCLEOTIDE SEQUENCE [LARGE SCALE GENOMIC DNA]</scope>
    <source>
        <strain evidence="20 21">KCOM 2505</strain>
    </source>
</reference>
<keyword evidence="11 18" id="KW-0573">Peptidoglycan synthesis</keyword>
<dbReference type="CDD" id="cd03353">
    <property type="entry name" value="LbH_GlmU_C"/>
    <property type="match status" value="1"/>
</dbReference>
<feature type="region of interest" description="Linker" evidence="18">
    <location>
        <begin position="227"/>
        <end position="247"/>
    </location>
</feature>
<dbReference type="UniPathway" id="UPA00973"/>
<dbReference type="GO" id="GO:0009245">
    <property type="term" value="P:lipid A biosynthetic process"/>
    <property type="evidence" value="ECO:0007669"/>
    <property type="project" value="UniProtKB-UniRule"/>
</dbReference>
<evidence type="ECO:0000256" key="10">
    <source>
        <dbReference type="ARBA" id="ARBA00022960"/>
    </source>
</evidence>
<feature type="binding site" evidence="18">
    <location>
        <position position="136"/>
    </location>
    <ligand>
        <name>UDP-N-acetyl-alpha-D-glucosamine</name>
        <dbReference type="ChEBI" id="CHEBI:57705"/>
    </ligand>
</feature>
<evidence type="ECO:0000256" key="2">
    <source>
        <dbReference type="ARBA" id="ARBA00007707"/>
    </source>
</evidence>
<feature type="region of interest" description="Pyrophosphorylase" evidence="18">
    <location>
        <begin position="1"/>
        <end position="226"/>
    </location>
</feature>
<dbReference type="GO" id="GO:0000902">
    <property type="term" value="P:cell morphogenesis"/>
    <property type="evidence" value="ECO:0007669"/>
    <property type="project" value="UniProtKB-UniRule"/>
</dbReference>
<dbReference type="PANTHER" id="PTHR43584:SF3">
    <property type="entry name" value="BIFUNCTIONAL PROTEIN GLMU"/>
    <property type="match status" value="1"/>
</dbReference>
<evidence type="ECO:0000313" key="20">
    <source>
        <dbReference type="EMBL" id="RRN43954.1"/>
    </source>
</evidence>
<dbReference type="SUPFAM" id="SSF53448">
    <property type="entry name" value="Nucleotide-diphospho-sugar transferases"/>
    <property type="match status" value="1"/>
</dbReference>
<dbReference type="InterPro" id="IPR038009">
    <property type="entry name" value="GlmU_C_LbH"/>
</dbReference>
<feature type="binding site" evidence="18">
    <location>
        <begin position="6"/>
        <end position="9"/>
    </location>
    <ligand>
        <name>UDP-N-acetyl-alpha-D-glucosamine</name>
        <dbReference type="ChEBI" id="CHEBI:57705"/>
    </ligand>
</feature>
<dbReference type="EC" id="2.7.7.23" evidence="18"/>
<evidence type="ECO:0000259" key="19">
    <source>
        <dbReference type="Pfam" id="PF12804"/>
    </source>
</evidence>
<comment type="subcellular location">
    <subcellularLocation>
        <location evidence="1 18">Cytoplasm</location>
    </subcellularLocation>
</comment>
<dbReference type="Pfam" id="PF14602">
    <property type="entry name" value="Hexapep_2"/>
    <property type="match status" value="1"/>
</dbReference>
<dbReference type="GO" id="GO:0006048">
    <property type="term" value="P:UDP-N-acetylglucosamine biosynthetic process"/>
    <property type="evidence" value="ECO:0007669"/>
    <property type="project" value="UniProtKB-UniPathway"/>
</dbReference>
<evidence type="ECO:0000313" key="21">
    <source>
        <dbReference type="Proteomes" id="UP000270261"/>
    </source>
</evidence>
<dbReference type="AlphaFoldDB" id="A0A426FML2"/>
<evidence type="ECO:0000256" key="8">
    <source>
        <dbReference type="ARBA" id="ARBA00022737"/>
    </source>
</evidence>
<dbReference type="UniPathway" id="UPA00113">
    <property type="reaction ID" value="UER00532"/>
</dbReference>
<evidence type="ECO:0000256" key="11">
    <source>
        <dbReference type="ARBA" id="ARBA00022984"/>
    </source>
</evidence>
<organism evidence="20 21">
    <name type="scientific">Lautropia dentalis</name>
    <dbReference type="NCBI Taxonomy" id="2490857"/>
    <lineage>
        <taxon>Bacteria</taxon>
        <taxon>Pseudomonadati</taxon>
        <taxon>Pseudomonadota</taxon>
        <taxon>Betaproteobacteria</taxon>
        <taxon>Burkholderiales</taxon>
        <taxon>Burkholderiaceae</taxon>
        <taxon>Lautropia</taxon>
    </lineage>
</organism>
<keyword evidence="4 18" id="KW-0963">Cytoplasm</keyword>
<comment type="caution">
    <text evidence="20">The sequence shown here is derived from an EMBL/GenBank/DDBJ whole genome shotgun (WGS) entry which is preliminary data.</text>
</comment>
<protein>
    <recommendedName>
        <fullName evidence="18">Bifunctional protein GlmU</fullName>
    </recommendedName>
    <domain>
        <recommendedName>
            <fullName evidence="18">UDP-N-acetylglucosamine pyrophosphorylase</fullName>
            <ecNumber evidence="18">2.7.7.23</ecNumber>
        </recommendedName>
        <alternativeName>
            <fullName evidence="18">N-acetylglucosamine-1-phosphate uridyltransferase</fullName>
        </alternativeName>
    </domain>
    <domain>
        <recommendedName>
            <fullName evidence="18">Glucosamine-1-phosphate N-acetyltransferase</fullName>
            <ecNumber evidence="18">2.3.1.157</ecNumber>
        </recommendedName>
    </domain>
</protein>
<dbReference type="Pfam" id="PF12804">
    <property type="entry name" value="NTP_transf_3"/>
    <property type="match status" value="1"/>
</dbReference>
<dbReference type="InterPro" id="IPR050065">
    <property type="entry name" value="GlmU-like"/>
</dbReference>
<feature type="binding site" evidence="18">
    <location>
        <position position="363"/>
    </location>
    <ligand>
        <name>UDP-N-acetyl-alpha-D-glucosamine</name>
        <dbReference type="ChEBI" id="CHEBI:57705"/>
    </ligand>
</feature>
<dbReference type="GO" id="GO:0071555">
    <property type="term" value="P:cell wall organization"/>
    <property type="evidence" value="ECO:0007669"/>
    <property type="project" value="UniProtKB-KW"/>
</dbReference>
<feature type="region of interest" description="N-acetyltransferase" evidence="18">
    <location>
        <begin position="248"/>
        <end position="454"/>
    </location>
</feature>
<evidence type="ECO:0000256" key="16">
    <source>
        <dbReference type="ARBA" id="ARBA00048493"/>
    </source>
</evidence>
<dbReference type="GO" id="GO:0003977">
    <property type="term" value="F:UDP-N-acetylglucosamine diphosphorylase activity"/>
    <property type="evidence" value="ECO:0007669"/>
    <property type="project" value="UniProtKB-UniRule"/>
</dbReference>
<dbReference type="PANTHER" id="PTHR43584">
    <property type="entry name" value="NUCLEOTIDYL TRANSFERASE"/>
    <property type="match status" value="1"/>
</dbReference>
<comment type="catalytic activity">
    <reaction evidence="16 18">
        <text>N-acetyl-alpha-D-glucosamine 1-phosphate + UTP + H(+) = UDP-N-acetyl-alpha-D-glucosamine + diphosphate</text>
        <dbReference type="Rhea" id="RHEA:13509"/>
        <dbReference type="ChEBI" id="CHEBI:15378"/>
        <dbReference type="ChEBI" id="CHEBI:33019"/>
        <dbReference type="ChEBI" id="CHEBI:46398"/>
        <dbReference type="ChEBI" id="CHEBI:57705"/>
        <dbReference type="ChEBI" id="CHEBI:57776"/>
        <dbReference type="EC" id="2.7.7.23"/>
    </reaction>
</comment>
<dbReference type="HAMAP" id="MF_01631">
    <property type="entry name" value="GlmU"/>
    <property type="match status" value="1"/>
</dbReference>
<feature type="active site" description="Proton acceptor" evidence="18">
    <location>
        <position position="360"/>
    </location>
</feature>
<dbReference type="Gene3D" id="3.90.550.10">
    <property type="entry name" value="Spore Coat Polysaccharide Biosynthesis Protein SpsA, Chain A"/>
    <property type="match status" value="1"/>
</dbReference>
<keyword evidence="14 18" id="KW-0961">Cell wall biogenesis/degradation</keyword>
<gene>
    <name evidence="18 20" type="primary">glmU</name>
    <name evidence="20" type="ORF">EHV23_11220</name>
</gene>
<comment type="pathway">
    <text evidence="18">Bacterial outer membrane biogenesis; LPS lipid A biosynthesis.</text>
</comment>
<feature type="binding site" evidence="18">
    <location>
        <position position="224"/>
    </location>
    <ligand>
        <name>Mg(2+)</name>
        <dbReference type="ChEBI" id="CHEBI:18420"/>
    </ligand>
</feature>
<dbReference type="OrthoDB" id="9775031at2"/>
<dbReference type="GO" id="GO:0009252">
    <property type="term" value="P:peptidoglycan biosynthetic process"/>
    <property type="evidence" value="ECO:0007669"/>
    <property type="project" value="UniProtKB-UniRule"/>
</dbReference>
<feature type="binding site" evidence="18">
    <location>
        <position position="374"/>
    </location>
    <ligand>
        <name>UDP-N-acetyl-alpha-D-glucosamine</name>
        <dbReference type="ChEBI" id="CHEBI:57705"/>
    </ligand>
</feature>
<dbReference type="Gene3D" id="2.160.10.10">
    <property type="entry name" value="Hexapeptide repeat proteins"/>
    <property type="match status" value="1"/>
</dbReference>
<comment type="pathway">
    <text evidence="18">Nucleotide-sugar biosynthesis; UDP-N-acetyl-alpha-D-glucosamine biosynthesis; UDP-N-acetyl-alpha-D-glucosamine from N-acetyl-alpha-D-glucosamine 1-phosphate: step 1/1.</text>
</comment>
<evidence type="ECO:0000256" key="14">
    <source>
        <dbReference type="ARBA" id="ARBA00023316"/>
    </source>
</evidence>
<feature type="binding site" evidence="18">
    <location>
        <position position="348"/>
    </location>
    <ligand>
        <name>UDP-N-acetyl-alpha-D-glucosamine</name>
        <dbReference type="ChEBI" id="CHEBI:57705"/>
    </ligand>
</feature>
<feature type="binding site" evidence="18">
    <location>
        <position position="101"/>
    </location>
    <ligand>
        <name>Mg(2+)</name>
        <dbReference type="ChEBI" id="CHEBI:18420"/>
    </ligand>
</feature>
<evidence type="ECO:0000256" key="6">
    <source>
        <dbReference type="ARBA" id="ARBA00022695"/>
    </source>
</evidence>
<feature type="binding site" evidence="18">
    <location>
        <position position="377"/>
    </location>
    <ligand>
        <name>acetyl-CoA</name>
        <dbReference type="ChEBI" id="CHEBI:57288"/>
    </ligand>
</feature>
<keyword evidence="21" id="KW-1185">Reference proteome</keyword>
<feature type="binding site" evidence="18">
    <location>
        <position position="72"/>
    </location>
    <ligand>
        <name>UDP-N-acetyl-alpha-D-glucosamine</name>
        <dbReference type="ChEBI" id="CHEBI:57705"/>
    </ligand>
</feature>
<sequence>MNIVILAAGMGKRMNSDLPKVLHPLAGKPLLGHVVDTARTLDPQRLVIVFGHGGEQVQAAFEGQADLHWAKQSPQLGTGHAVAQAVPLLDDSVPTLILYGDVPLVSAATLKRLAEAAKDGKLALLTQHMEDPTGYGRIVRDLLGHVSRIVEQKDADPETLRIDEINTGILVCPTRPLKQWLTALKNDNAQGEYYLTDVIAAAVADGTGVVTANPDHEWETLGVNSKTQLAFLERRHQRNLADRLTDSGVMLADPDRIDIRGTLACGRDVSIDVGCVFEGTVKLGKGVKIGPNCVLKNATIADGVEVLPMSVLESAEVGTGSRVGPFARLRPGTRLGPDSHIGNFVELKNATTGTGSKVNHLSYVGDAEIGSRVNIGAGTITCNYDGVNKFKTIIEDDVFVGSDTQLIAPVTVHRGATLGAGTTLTQDAPADKLTLGRARQTTIENWKRPVKAPK</sequence>
<feature type="binding site" evidence="18">
    <location>
        <position position="224"/>
    </location>
    <ligand>
        <name>UDP-N-acetyl-alpha-D-glucosamine</name>
        <dbReference type="ChEBI" id="CHEBI:57705"/>
    </ligand>
</feature>
<feature type="binding site" evidence="18">
    <location>
        <position position="402"/>
    </location>
    <ligand>
        <name>acetyl-CoA</name>
        <dbReference type="ChEBI" id="CHEBI:57288"/>
    </ligand>
</feature>
<dbReference type="InterPro" id="IPR029044">
    <property type="entry name" value="Nucleotide-diphossugar_trans"/>
</dbReference>
<proteinExistence type="inferred from homology"/>
<dbReference type="EMBL" id="RRUE01000002">
    <property type="protein sequence ID" value="RRN43954.1"/>
    <property type="molecule type" value="Genomic_DNA"/>
</dbReference>
<keyword evidence="7 18" id="KW-0479">Metal-binding</keyword>
<comment type="similarity">
    <text evidence="3 18">In the N-terminal section; belongs to the N-acetylglucosamine-1-phosphate uridyltransferase family.</text>
</comment>
<keyword evidence="13 18" id="KW-0012">Acyltransferase</keyword>
<evidence type="ECO:0000256" key="18">
    <source>
        <dbReference type="HAMAP-Rule" id="MF_01631"/>
    </source>
</evidence>
<keyword evidence="10 18" id="KW-0133">Cell shape</keyword>
<comment type="catalytic activity">
    <reaction evidence="15 18">
        <text>alpha-D-glucosamine 1-phosphate + acetyl-CoA = N-acetyl-alpha-D-glucosamine 1-phosphate + CoA + H(+)</text>
        <dbReference type="Rhea" id="RHEA:13725"/>
        <dbReference type="ChEBI" id="CHEBI:15378"/>
        <dbReference type="ChEBI" id="CHEBI:57287"/>
        <dbReference type="ChEBI" id="CHEBI:57288"/>
        <dbReference type="ChEBI" id="CHEBI:57776"/>
        <dbReference type="ChEBI" id="CHEBI:58516"/>
        <dbReference type="EC" id="2.3.1.157"/>
    </reaction>
</comment>
<evidence type="ECO:0000256" key="9">
    <source>
        <dbReference type="ARBA" id="ARBA00022842"/>
    </source>
</evidence>
<dbReference type="GO" id="GO:0008360">
    <property type="term" value="P:regulation of cell shape"/>
    <property type="evidence" value="ECO:0007669"/>
    <property type="project" value="UniProtKB-KW"/>
</dbReference>
<evidence type="ECO:0000256" key="7">
    <source>
        <dbReference type="ARBA" id="ARBA00022723"/>
    </source>
</evidence>
<dbReference type="CDD" id="cd02540">
    <property type="entry name" value="GT2_GlmU_N_bac"/>
    <property type="match status" value="1"/>
</dbReference>
<name>A0A426FML2_9BURK</name>
<keyword evidence="9 18" id="KW-0460">Magnesium</keyword>
<evidence type="ECO:0000256" key="5">
    <source>
        <dbReference type="ARBA" id="ARBA00022679"/>
    </source>
</evidence>
<dbReference type="GO" id="GO:0019134">
    <property type="term" value="F:glucosamine-1-phosphate N-acetyltransferase activity"/>
    <property type="evidence" value="ECO:0007669"/>
    <property type="project" value="UniProtKB-UniRule"/>
</dbReference>
<evidence type="ECO:0000256" key="13">
    <source>
        <dbReference type="ARBA" id="ARBA00023315"/>
    </source>
</evidence>
<evidence type="ECO:0000256" key="1">
    <source>
        <dbReference type="ARBA" id="ARBA00004496"/>
    </source>
</evidence>
<evidence type="ECO:0000256" key="4">
    <source>
        <dbReference type="ARBA" id="ARBA00022490"/>
    </source>
</evidence>
<evidence type="ECO:0000256" key="12">
    <source>
        <dbReference type="ARBA" id="ARBA00023268"/>
    </source>
</evidence>
<feature type="binding site" evidence="18">
    <location>
        <position position="166"/>
    </location>
    <ligand>
        <name>UDP-N-acetyl-alpha-D-glucosamine</name>
        <dbReference type="ChEBI" id="CHEBI:57705"/>
    </ligand>
</feature>
<keyword evidence="8 18" id="KW-0677">Repeat</keyword>
<feature type="binding site" evidence="18">
    <location>
        <begin position="99"/>
        <end position="101"/>
    </location>
    <ligand>
        <name>UDP-N-acetyl-alpha-D-glucosamine</name>
        <dbReference type="ChEBI" id="CHEBI:57705"/>
    </ligand>
</feature>
<dbReference type="InterPro" id="IPR025877">
    <property type="entry name" value="MobA-like_NTP_Trfase"/>
</dbReference>
<dbReference type="RefSeq" id="WP_125096154.1">
    <property type="nucleotide sequence ID" value="NZ_RRUE01000002.1"/>
</dbReference>
<comment type="similarity">
    <text evidence="2 18">In the C-terminal section; belongs to the transferase hexapeptide repeat family.</text>
</comment>
<dbReference type="SUPFAM" id="SSF51161">
    <property type="entry name" value="Trimeric LpxA-like enzymes"/>
    <property type="match status" value="1"/>
</dbReference>
<feature type="binding site" evidence="18">
    <location>
        <position position="151"/>
    </location>
    <ligand>
        <name>UDP-N-acetyl-alpha-D-glucosamine</name>
        <dbReference type="ChEBI" id="CHEBI:57705"/>
    </ligand>
</feature>
<dbReference type="InterPro" id="IPR005882">
    <property type="entry name" value="Bifunctional_GlmU"/>
</dbReference>
<dbReference type="NCBIfam" id="TIGR01173">
    <property type="entry name" value="glmU"/>
    <property type="match status" value="1"/>
</dbReference>
<comment type="pathway">
    <text evidence="18">Nucleotide-sugar biosynthesis; UDP-N-acetyl-alpha-D-glucosamine biosynthesis; N-acetyl-alpha-D-glucosamine 1-phosphate from alpha-D-glucosamine 6-phosphate (route II): step 2/2.</text>
</comment>
<feature type="binding site" evidence="18">
    <location>
        <begin position="77"/>
        <end position="78"/>
    </location>
    <ligand>
        <name>UDP-N-acetyl-alpha-D-glucosamine</name>
        <dbReference type="ChEBI" id="CHEBI:57705"/>
    </ligand>
</feature>
<evidence type="ECO:0000256" key="15">
    <source>
        <dbReference type="ARBA" id="ARBA00048247"/>
    </source>
</evidence>
<keyword evidence="5 18" id="KW-0808">Transferase</keyword>
<dbReference type="GO" id="GO:0016020">
    <property type="term" value="C:membrane"/>
    <property type="evidence" value="ECO:0007669"/>
    <property type="project" value="GOC"/>
</dbReference>
<dbReference type="GO" id="GO:0005737">
    <property type="term" value="C:cytoplasm"/>
    <property type="evidence" value="ECO:0007669"/>
    <property type="project" value="UniProtKB-SubCell"/>
</dbReference>
<evidence type="ECO:0000256" key="3">
    <source>
        <dbReference type="ARBA" id="ARBA00007947"/>
    </source>
</evidence>
<feature type="domain" description="MobA-like NTP transferase" evidence="19">
    <location>
        <begin position="4"/>
        <end position="135"/>
    </location>
</feature>
<dbReference type="InterPro" id="IPR001451">
    <property type="entry name" value="Hexapep"/>
</dbReference>
<comment type="cofactor">
    <cofactor evidence="18">
        <name>Mg(2+)</name>
        <dbReference type="ChEBI" id="CHEBI:18420"/>
    </cofactor>
    <text evidence="18">Binds 1 Mg(2+) ion per subunit.</text>
</comment>
<feature type="binding site" evidence="18">
    <location>
        <position position="330"/>
    </location>
    <ligand>
        <name>UDP-N-acetyl-alpha-D-glucosamine</name>
        <dbReference type="ChEBI" id="CHEBI:57705"/>
    </ligand>
</feature>
<accession>A0A426FML2</accession>
<keyword evidence="12 18" id="KW-0511">Multifunctional enzyme</keyword>
<feature type="binding site" evidence="18">
    <location>
        <position position="437"/>
    </location>
    <ligand>
        <name>acetyl-CoA</name>
        <dbReference type="ChEBI" id="CHEBI:57288"/>
    </ligand>
</feature>
<evidence type="ECO:0000256" key="17">
    <source>
        <dbReference type="ARBA" id="ARBA00049628"/>
    </source>
</evidence>
<feature type="binding site" evidence="18">
    <location>
        <position position="420"/>
    </location>
    <ligand>
        <name>acetyl-CoA</name>
        <dbReference type="ChEBI" id="CHEBI:57288"/>
    </ligand>
</feature>
<keyword evidence="6 18" id="KW-0548">Nucleotidyltransferase</keyword>